<comment type="caution">
    <text evidence="1">The sequence shown here is derived from an EMBL/GenBank/DDBJ whole genome shotgun (WGS) entry which is preliminary data.</text>
</comment>
<evidence type="ECO:0000313" key="1">
    <source>
        <dbReference type="EMBL" id="GJT99191.1"/>
    </source>
</evidence>
<reference evidence="1" key="1">
    <citation type="journal article" date="2022" name="Int. J. Mol. Sci.">
        <title>Draft Genome of Tanacetum Coccineum: Genomic Comparison of Closely Related Tanacetum-Family Plants.</title>
        <authorList>
            <person name="Yamashiro T."/>
            <person name="Shiraishi A."/>
            <person name="Nakayama K."/>
            <person name="Satake H."/>
        </authorList>
    </citation>
    <scope>NUCLEOTIDE SEQUENCE</scope>
</reference>
<protein>
    <submittedName>
        <fullName evidence="1">Uncharacterized protein</fullName>
    </submittedName>
</protein>
<reference evidence="1" key="2">
    <citation type="submission" date="2022-01" db="EMBL/GenBank/DDBJ databases">
        <authorList>
            <person name="Yamashiro T."/>
            <person name="Shiraishi A."/>
            <person name="Satake H."/>
            <person name="Nakayama K."/>
        </authorList>
    </citation>
    <scope>NUCLEOTIDE SEQUENCE</scope>
</reference>
<dbReference type="EMBL" id="BQNB010020747">
    <property type="protein sequence ID" value="GJT99191.1"/>
    <property type="molecule type" value="Genomic_DNA"/>
</dbReference>
<keyword evidence="2" id="KW-1185">Reference proteome</keyword>
<dbReference type="Proteomes" id="UP001151760">
    <property type="component" value="Unassembled WGS sequence"/>
</dbReference>
<evidence type="ECO:0000313" key="2">
    <source>
        <dbReference type="Proteomes" id="UP001151760"/>
    </source>
</evidence>
<accession>A0ABQ5IID4</accession>
<proteinExistence type="predicted"/>
<organism evidence="1 2">
    <name type="scientific">Tanacetum coccineum</name>
    <dbReference type="NCBI Taxonomy" id="301880"/>
    <lineage>
        <taxon>Eukaryota</taxon>
        <taxon>Viridiplantae</taxon>
        <taxon>Streptophyta</taxon>
        <taxon>Embryophyta</taxon>
        <taxon>Tracheophyta</taxon>
        <taxon>Spermatophyta</taxon>
        <taxon>Magnoliopsida</taxon>
        <taxon>eudicotyledons</taxon>
        <taxon>Gunneridae</taxon>
        <taxon>Pentapetalae</taxon>
        <taxon>asterids</taxon>
        <taxon>campanulids</taxon>
        <taxon>Asterales</taxon>
        <taxon>Asteraceae</taxon>
        <taxon>Asteroideae</taxon>
        <taxon>Anthemideae</taxon>
        <taxon>Anthemidinae</taxon>
        <taxon>Tanacetum</taxon>
    </lineage>
</organism>
<name>A0ABQ5IID4_9ASTR</name>
<gene>
    <name evidence="1" type="ORF">Tco_1094709</name>
</gene>
<feature type="non-terminal residue" evidence="1">
    <location>
        <position position="1"/>
    </location>
</feature>
<sequence>RSKMALDLGPKIEDFDPLPTPRVRLHGAALDAGGRPLAKLTELVARRPGNS</sequence>